<dbReference type="InterPro" id="IPR059226">
    <property type="entry name" value="Choice_anch_Q_dom"/>
</dbReference>
<evidence type="ECO:0000259" key="3">
    <source>
        <dbReference type="Pfam" id="PF13229"/>
    </source>
</evidence>
<dbReference type="PANTHER" id="PTHR11319:SF35">
    <property type="entry name" value="OUTER MEMBRANE PROTEIN PMPC-RELATED"/>
    <property type="match status" value="1"/>
</dbReference>
<dbReference type="Proteomes" id="UP000484164">
    <property type="component" value="Unassembled WGS sequence"/>
</dbReference>
<dbReference type="Pfam" id="PF18962">
    <property type="entry name" value="Por_Secre_tail"/>
    <property type="match status" value="1"/>
</dbReference>
<dbReference type="EMBL" id="WBVQ01000003">
    <property type="protein sequence ID" value="KAB2815120.1"/>
    <property type="molecule type" value="Genomic_DNA"/>
</dbReference>
<dbReference type="Pfam" id="PF13229">
    <property type="entry name" value="Beta_helix"/>
    <property type="match status" value="1"/>
</dbReference>
<gene>
    <name evidence="5" type="ORF">F8C82_13545</name>
</gene>
<organism evidence="5 6">
    <name type="scientific">Phaeocystidibacter marisrubri</name>
    <dbReference type="NCBI Taxonomy" id="1577780"/>
    <lineage>
        <taxon>Bacteria</taxon>
        <taxon>Pseudomonadati</taxon>
        <taxon>Bacteroidota</taxon>
        <taxon>Flavobacteriia</taxon>
        <taxon>Flavobacteriales</taxon>
        <taxon>Phaeocystidibacteraceae</taxon>
        <taxon>Phaeocystidibacter</taxon>
    </lineage>
</organism>
<evidence type="ECO:0000256" key="2">
    <source>
        <dbReference type="SAM" id="SignalP"/>
    </source>
</evidence>
<dbReference type="NCBIfam" id="TIGR04183">
    <property type="entry name" value="Por_Secre_tail"/>
    <property type="match status" value="1"/>
</dbReference>
<name>A0A6L3ZEL4_9FLAO</name>
<keyword evidence="6" id="KW-1185">Reference proteome</keyword>
<dbReference type="InterPro" id="IPR006626">
    <property type="entry name" value="PbH1"/>
</dbReference>
<dbReference type="NCBIfam" id="NF041518">
    <property type="entry name" value="choice_anch_Q"/>
    <property type="match status" value="1"/>
</dbReference>
<comment type="caution">
    <text evidence="5">The sequence shown here is derived from an EMBL/GenBank/DDBJ whole genome shotgun (WGS) entry which is preliminary data.</text>
</comment>
<feature type="domain" description="Secretion system C-terminal sorting" evidence="4">
    <location>
        <begin position="774"/>
        <end position="842"/>
    </location>
</feature>
<dbReference type="AlphaFoldDB" id="A0A6L3ZEL4"/>
<dbReference type="Gene3D" id="2.160.20.10">
    <property type="entry name" value="Single-stranded right-handed beta-helix, Pectin lyase-like"/>
    <property type="match status" value="2"/>
</dbReference>
<keyword evidence="1 2" id="KW-0732">Signal</keyword>
<protein>
    <submittedName>
        <fullName evidence="5">T9SS type A sorting domain-containing protein</fullName>
    </submittedName>
</protein>
<evidence type="ECO:0000259" key="4">
    <source>
        <dbReference type="Pfam" id="PF18962"/>
    </source>
</evidence>
<dbReference type="SMART" id="SM00710">
    <property type="entry name" value="PbH1"/>
    <property type="match status" value="8"/>
</dbReference>
<dbReference type="SUPFAM" id="SSF51126">
    <property type="entry name" value="Pectin lyase-like"/>
    <property type="match status" value="2"/>
</dbReference>
<feature type="chain" id="PRO_5026917861" evidence="2">
    <location>
        <begin position="30"/>
        <end position="846"/>
    </location>
</feature>
<evidence type="ECO:0000256" key="1">
    <source>
        <dbReference type="ARBA" id="ARBA00022729"/>
    </source>
</evidence>
<accession>A0A6L3ZEL4</accession>
<dbReference type="PANTHER" id="PTHR11319">
    <property type="entry name" value="G PROTEIN-COUPLED RECEPTOR-RELATED"/>
    <property type="match status" value="1"/>
</dbReference>
<dbReference type="InterPro" id="IPR012334">
    <property type="entry name" value="Pectin_lyas_fold"/>
</dbReference>
<proteinExistence type="predicted"/>
<feature type="domain" description="Right handed beta helix" evidence="3">
    <location>
        <begin position="123"/>
        <end position="277"/>
    </location>
</feature>
<reference evidence="5 6" key="1">
    <citation type="submission" date="2019-10" db="EMBL/GenBank/DDBJ databases">
        <title>Genome sequence of Phaeocystidibacter marisrubri JCM30614 (type strain).</title>
        <authorList>
            <person name="Bowman J.P."/>
        </authorList>
    </citation>
    <scope>NUCLEOTIDE SEQUENCE [LARGE SCALE GENOMIC DNA]</scope>
    <source>
        <strain evidence="5 6">JCM 30614</strain>
    </source>
</reference>
<dbReference type="InterPro" id="IPR011050">
    <property type="entry name" value="Pectin_lyase_fold/virulence"/>
</dbReference>
<evidence type="ECO:0000313" key="6">
    <source>
        <dbReference type="Proteomes" id="UP000484164"/>
    </source>
</evidence>
<dbReference type="InterPro" id="IPR026444">
    <property type="entry name" value="Secre_tail"/>
</dbReference>
<dbReference type="OrthoDB" id="862563at2"/>
<sequence>MFLIFEKINPLMRTLFIALWCLSSLLTHAQWTVVNTNSSGPGSLRYALDSYSAGDTIQFDKTVLTNGNANFFSPVNYLITKPVHIIGVDSAGFRVIFNGINQHRAFRLNIPDTVPNRTVSLSNLVFKDMNSSTYSDKDGGAINVLGLDTLIVDGCVFQNVDSDGYGAAIGSQNNGPGTVFTPDFVRITNSQFSGGTAYLGGVVYFHKFQKIEVENCEFYNNGSVNLQLELGDEVSIKDCNFHDNQVFFSSRGGTDSPSMYLSTLDRAKVDSCQFSDNITSHGCAQYRSIDSIFFNHCTFVSNTATSEAPGITERAGSAHSYMRILHCTFKDNQGVISGGIQVANGLIKNSIVRGNSSSYGGAIRANSKSVGGDNLVRIEDCVLDSNTTTGRGGAITIYSDDFVLLRSTISHNTSNDMGGALYFGSTGLTRHIASNTIVHNQADEGGAFYFDRGSATLRNNTIYGNSATSNGNAFYINRGNFDLKGNIISSNSGGQDVLAYPQAPSNFKISSLGYNITQPGFPLDRQYTDLTRFPDSAIGLGPLAHNGGFGQTMLPLQGSPAANSGDSTDHSLHQNLVPIFMQRDRGAAEGSAQSHYSFEAYTGCDSALFYSQWYHSDTIISATFNNRHNSDSTHVVTLSIQQSYHDSAVVHIDTCGPFKYADGNTYYRDTSFIATLSSIHGCDSVVDVRMTITPIDDSVWVHWTDFIATNSNATVEWYTCEDSTLVSVYHAYTAPDTAGYFAAISEDGCTAYTKCYSWSIGIEENSNSAVYLLPNPAHSSFRIDYPAEWGSTHFEIADMTGRVMLNEFNYSSNKTVTHDLASGTYVVRLFNDHGNLITKRLFVRRD</sequence>
<dbReference type="InterPro" id="IPR039448">
    <property type="entry name" value="Beta_helix"/>
</dbReference>
<feature type="signal peptide" evidence="2">
    <location>
        <begin position="1"/>
        <end position="29"/>
    </location>
</feature>
<evidence type="ECO:0000313" key="5">
    <source>
        <dbReference type="EMBL" id="KAB2815120.1"/>
    </source>
</evidence>